<sequence length="261" mass="30600">MSVDSYLANLASEMVIRDSKKESISLSISTLHSRLKEYFGKDIIDVIKFGSYTRGTILPRRYDDKSDMDIMIVFNNDYDYKPQTFLDRLKKFAQQKYSTSYVYQSNPTIVLELNHIKLELVPAVKIYSWSDDYYNIPYNSSSWLVTRPKAFDNLLVECNKNNLNKIKPIVRLIKHWNIVNNYRDADSYQLEKKIAEEMKYSYFSCSSYSDYLKQALQVIRLYSSEYRIDLAISRIDKALNLEAEGYPYSAESEIKKVFPGI</sequence>
<dbReference type="InterPro" id="IPR006116">
    <property type="entry name" value="NT_2-5OAS_ClassI-CCAase"/>
</dbReference>
<protein>
    <recommendedName>
        <fullName evidence="4">Nucleotidyltransferase</fullName>
    </recommendedName>
</protein>
<dbReference type="GO" id="GO:0051607">
    <property type="term" value="P:defense response to virus"/>
    <property type="evidence" value="ECO:0007669"/>
    <property type="project" value="UniProtKB-KW"/>
</dbReference>
<name>A0A0V8E561_LACLL</name>
<evidence type="ECO:0000256" key="1">
    <source>
        <dbReference type="ARBA" id="ARBA00023118"/>
    </source>
</evidence>
<evidence type="ECO:0000313" key="3">
    <source>
        <dbReference type="Proteomes" id="UP000053612"/>
    </source>
</evidence>
<keyword evidence="1" id="KW-0051">Antiviral defense</keyword>
<proteinExistence type="predicted"/>
<dbReference type="InterPro" id="IPR043519">
    <property type="entry name" value="NT_sf"/>
</dbReference>
<dbReference type="SUPFAM" id="SSF81301">
    <property type="entry name" value="Nucleotidyltransferase"/>
    <property type="match status" value="1"/>
</dbReference>
<dbReference type="Pfam" id="PF18144">
    <property type="entry name" value="SMODS"/>
    <property type="match status" value="1"/>
</dbReference>
<dbReference type="Gene3D" id="3.30.460.10">
    <property type="entry name" value="Beta Polymerase, domain 2"/>
    <property type="match status" value="1"/>
</dbReference>
<gene>
    <name evidence="2" type="ORF">LMG9449_0554</name>
</gene>
<accession>A0A0V8E561</accession>
<comment type="caution">
    <text evidence="2">The sequence shown here is derived from an EMBL/GenBank/DDBJ whole genome shotgun (WGS) entry which is preliminary data.</text>
</comment>
<reference evidence="3" key="1">
    <citation type="submission" date="2015-10" db="EMBL/GenBank/DDBJ databases">
        <title>Draft Genome Sequences of 11 Lactococcus lactis subspecies cremoris strains.</title>
        <authorList>
            <person name="Wels M."/>
            <person name="Backus L."/>
            <person name="Boekhorst J."/>
            <person name="Dijkstra A."/>
            <person name="Beerthuizen M."/>
            <person name="Kelly W."/>
            <person name="Siezen R."/>
            <person name="Bachmann H."/>
            <person name="Van Hijum S."/>
        </authorList>
    </citation>
    <scope>NUCLEOTIDE SEQUENCE [LARGE SCALE GENOMIC DNA]</scope>
    <source>
        <strain evidence="3">LMG9449</strain>
    </source>
</reference>
<dbReference type="PATRIC" id="fig|1360.109.peg.2221"/>
<dbReference type="GO" id="GO:0016779">
    <property type="term" value="F:nucleotidyltransferase activity"/>
    <property type="evidence" value="ECO:0007669"/>
    <property type="project" value="InterPro"/>
</dbReference>
<organism evidence="2 3">
    <name type="scientific">Lactococcus lactis subsp. lactis</name>
    <name type="common">Streptococcus lactis</name>
    <dbReference type="NCBI Taxonomy" id="1360"/>
    <lineage>
        <taxon>Bacteria</taxon>
        <taxon>Bacillati</taxon>
        <taxon>Bacillota</taxon>
        <taxon>Bacilli</taxon>
        <taxon>Lactobacillales</taxon>
        <taxon>Streptococcaceae</taxon>
        <taxon>Lactococcus</taxon>
    </lineage>
</organism>
<dbReference type="AlphaFoldDB" id="A0A0V8E561"/>
<evidence type="ECO:0008006" key="4">
    <source>
        <dbReference type="Google" id="ProtNLM"/>
    </source>
</evidence>
<dbReference type="EMBL" id="LKLS01000052">
    <property type="protein sequence ID" value="KSU20965.1"/>
    <property type="molecule type" value="Genomic_DNA"/>
</dbReference>
<dbReference type="CDD" id="cd05400">
    <property type="entry name" value="NT_2-5OAS_ClassI-CCAase"/>
    <property type="match status" value="1"/>
</dbReference>
<dbReference type="RefSeq" id="WP_081044480.1">
    <property type="nucleotide sequence ID" value="NZ_LKLS01000052.1"/>
</dbReference>
<evidence type="ECO:0000313" key="2">
    <source>
        <dbReference type="EMBL" id="KSU20965.1"/>
    </source>
</evidence>
<dbReference type="Proteomes" id="UP000053612">
    <property type="component" value="Unassembled WGS sequence"/>
</dbReference>